<accession>X1IZ53</accession>
<name>X1IZ53_9ZZZZ</name>
<dbReference type="EMBL" id="BARU01028791">
    <property type="protein sequence ID" value="GAH74510.1"/>
    <property type="molecule type" value="Genomic_DNA"/>
</dbReference>
<comment type="caution">
    <text evidence="1">The sequence shown here is derived from an EMBL/GenBank/DDBJ whole genome shotgun (WGS) entry which is preliminary data.</text>
</comment>
<sequence length="59" mass="7121">CAGCSNCIWMWFTDTWCINYRNKYLTEDTKGAGSFLNPRWVKLRVRQIPIWIKHLEEDL</sequence>
<proteinExistence type="predicted"/>
<gene>
    <name evidence="1" type="ORF">S03H2_45911</name>
</gene>
<evidence type="ECO:0000313" key="1">
    <source>
        <dbReference type="EMBL" id="GAH74510.1"/>
    </source>
</evidence>
<organism evidence="1">
    <name type="scientific">marine sediment metagenome</name>
    <dbReference type="NCBI Taxonomy" id="412755"/>
    <lineage>
        <taxon>unclassified sequences</taxon>
        <taxon>metagenomes</taxon>
        <taxon>ecological metagenomes</taxon>
    </lineage>
</organism>
<dbReference type="AlphaFoldDB" id="X1IZ53"/>
<reference evidence="1" key="1">
    <citation type="journal article" date="2014" name="Front. Microbiol.">
        <title>High frequency of phylogenetically diverse reductive dehalogenase-homologous genes in deep subseafloor sedimentary metagenomes.</title>
        <authorList>
            <person name="Kawai M."/>
            <person name="Futagami T."/>
            <person name="Toyoda A."/>
            <person name="Takaki Y."/>
            <person name="Nishi S."/>
            <person name="Hori S."/>
            <person name="Arai W."/>
            <person name="Tsubouchi T."/>
            <person name="Morono Y."/>
            <person name="Uchiyama I."/>
            <person name="Ito T."/>
            <person name="Fujiyama A."/>
            <person name="Inagaki F."/>
            <person name="Takami H."/>
        </authorList>
    </citation>
    <scope>NUCLEOTIDE SEQUENCE</scope>
    <source>
        <strain evidence="1">Expedition CK06-06</strain>
    </source>
</reference>
<feature type="non-terminal residue" evidence="1">
    <location>
        <position position="1"/>
    </location>
</feature>
<protein>
    <submittedName>
        <fullName evidence="1">Uncharacterized protein</fullName>
    </submittedName>
</protein>